<keyword evidence="3" id="KW-1185">Reference proteome</keyword>
<accession>A0A6A6X601</accession>
<feature type="region of interest" description="Disordered" evidence="1">
    <location>
        <begin position="117"/>
        <end position="157"/>
    </location>
</feature>
<name>A0A6A6X601_9PLEO</name>
<sequence length="190" mass="20848">MGEDRIGRKPLRPAFLDDRNTGHVWTFKLRMIFQTVGGDVDGDHQSVYSGILAYSACIHGRSGLGGTGEVSPLLYSISIQTIQYKHVTYRPIFLYPGAALLTTPSLTGVRASSTVSQSHCGQNPIQRRLSPPPRARNSCIPQSTIPPATPLLSPNRGPKYRRLDEHARRDSSRFVVAILTGKVTVTFAAY</sequence>
<dbReference type="EMBL" id="MU002007">
    <property type="protein sequence ID" value="KAF2791671.1"/>
    <property type="molecule type" value="Genomic_DNA"/>
</dbReference>
<dbReference type="Proteomes" id="UP000799757">
    <property type="component" value="Unassembled WGS sequence"/>
</dbReference>
<reference evidence="2" key="1">
    <citation type="journal article" date="2020" name="Stud. Mycol.">
        <title>101 Dothideomycetes genomes: a test case for predicting lifestyles and emergence of pathogens.</title>
        <authorList>
            <person name="Haridas S."/>
            <person name="Albert R."/>
            <person name="Binder M."/>
            <person name="Bloem J."/>
            <person name="Labutti K."/>
            <person name="Salamov A."/>
            <person name="Andreopoulos B."/>
            <person name="Baker S."/>
            <person name="Barry K."/>
            <person name="Bills G."/>
            <person name="Bluhm B."/>
            <person name="Cannon C."/>
            <person name="Castanera R."/>
            <person name="Culley D."/>
            <person name="Daum C."/>
            <person name="Ezra D."/>
            <person name="Gonzalez J."/>
            <person name="Henrissat B."/>
            <person name="Kuo A."/>
            <person name="Liang C."/>
            <person name="Lipzen A."/>
            <person name="Lutzoni F."/>
            <person name="Magnuson J."/>
            <person name="Mondo S."/>
            <person name="Nolan M."/>
            <person name="Ohm R."/>
            <person name="Pangilinan J."/>
            <person name="Park H.-J."/>
            <person name="Ramirez L."/>
            <person name="Alfaro M."/>
            <person name="Sun H."/>
            <person name="Tritt A."/>
            <person name="Yoshinaga Y."/>
            <person name="Zwiers L.-H."/>
            <person name="Turgeon B."/>
            <person name="Goodwin S."/>
            <person name="Spatafora J."/>
            <person name="Crous P."/>
            <person name="Grigoriev I."/>
        </authorList>
    </citation>
    <scope>NUCLEOTIDE SEQUENCE</scope>
    <source>
        <strain evidence="2">CBS 109.77</strain>
    </source>
</reference>
<evidence type="ECO:0000256" key="1">
    <source>
        <dbReference type="SAM" id="MobiDB-lite"/>
    </source>
</evidence>
<gene>
    <name evidence="2" type="ORF">K505DRAFT_63189</name>
</gene>
<protein>
    <submittedName>
        <fullName evidence="2">Uncharacterized protein</fullName>
    </submittedName>
</protein>
<proteinExistence type="predicted"/>
<evidence type="ECO:0000313" key="2">
    <source>
        <dbReference type="EMBL" id="KAF2791671.1"/>
    </source>
</evidence>
<dbReference type="AlphaFoldDB" id="A0A6A6X601"/>
<evidence type="ECO:0000313" key="3">
    <source>
        <dbReference type="Proteomes" id="UP000799757"/>
    </source>
</evidence>
<organism evidence="2 3">
    <name type="scientific">Melanomma pulvis-pyrius CBS 109.77</name>
    <dbReference type="NCBI Taxonomy" id="1314802"/>
    <lineage>
        <taxon>Eukaryota</taxon>
        <taxon>Fungi</taxon>
        <taxon>Dikarya</taxon>
        <taxon>Ascomycota</taxon>
        <taxon>Pezizomycotina</taxon>
        <taxon>Dothideomycetes</taxon>
        <taxon>Pleosporomycetidae</taxon>
        <taxon>Pleosporales</taxon>
        <taxon>Melanommataceae</taxon>
        <taxon>Melanomma</taxon>
    </lineage>
</organism>